<organism evidence="2 3">
    <name type="scientific">Tilletia caries</name>
    <name type="common">wheat bunt fungus</name>
    <dbReference type="NCBI Taxonomy" id="13290"/>
    <lineage>
        <taxon>Eukaryota</taxon>
        <taxon>Fungi</taxon>
        <taxon>Dikarya</taxon>
        <taxon>Basidiomycota</taxon>
        <taxon>Ustilaginomycotina</taxon>
        <taxon>Exobasidiomycetes</taxon>
        <taxon>Tilletiales</taxon>
        <taxon>Tilletiaceae</taxon>
        <taxon>Tilletia</taxon>
    </lineage>
</organism>
<evidence type="ECO:0000313" key="2">
    <source>
        <dbReference type="EMBL" id="KAE8248331.1"/>
    </source>
</evidence>
<name>A0A177TYM6_9BASI</name>
<reference evidence="2" key="2">
    <citation type="journal article" date="2019" name="IMA Fungus">
        <title>Genome sequencing and comparison of five Tilletia species to identify candidate genes for the detection of regulated species infecting wheat.</title>
        <authorList>
            <person name="Nguyen H.D.T."/>
            <person name="Sultana T."/>
            <person name="Kesanakurti P."/>
            <person name="Hambleton S."/>
        </authorList>
    </citation>
    <scope>NUCLEOTIDE SEQUENCE</scope>
    <source>
        <strain evidence="2">DAOMC 238032</strain>
    </source>
</reference>
<dbReference type="Proteomes" id="UP000077671">
    <property type="component" value="Unassembled WGS sequence"/>
</dbReference>
<evidence type="ECO:0000313" key="3">
    <source>
        <dbReference type="Proteomes" id="UP000077671"/>
    </source>
</evidence>
<gene>
    <name evidence="2" type="ORF">A4X03_0g6808</name>
</gene>
<reference evidence="2" key="1">
    <citation type="submission" date="2016-04" db="EMBL/GenBank/DDBJ databases">
        <authorList>
            <person name="Nguyen H.D."/>
            <person name="Kesanakurti P."/>
            <person name="Cullis J."/>
            <person name="Levesque C.A."/>
            <person name="Hambleton S."/>
        </authorList>
    </citation>
    <scope>NUCLEOTIDE SEQUENCE</scope>
    <source>
        <strain evidence="2">DAOMC 238032</strain>
    </source>
</reference>
<feature type="region of interest" description="Disordered" evidence="1">
    <location>
        <begin position="62"/>
        <end position="90"/>
    </location>
</feature>
<dbReference type="AlphaFoldDB" id="A0A177TYM6"/>
<protein>
    <submittedName>
        <fullName evidence="2">Uncharacterized protein</fullName>
    </submittedName>
</protein>
<proteinExistence type="predicted"/>
<sequence>MAKLAREYDVDTKGVVDLLECAQGADTPELAAILAGDGLEDETGGENGGEVTEVGPQAAMGGSWAAAAAAATATANPTRSQDDDNSHHRARTMPVHVFTLSGRLPWDLRGGPSAFGVVSTTLTLRLRLLERGSRVVAS</sequence>
<accession>A0A177TYM6</accession>
<feature type="compositionally biased region" description="Low complexity" evidence="1">
    <location>
        <begin position="65"/>
        <end position="75"/>
    </location>
</feature>
<evidence type="ECO:0000256" key="1">
    <source>
        <dbReference type="SAM" id="MobiDB-lite"/>
    </source>
</evidence>
<dbReference type="EMBL" id="LWDD02001408">
    <property type="protein sequence ID" value="KAE8248331.1"/>
    <property type="molecule type" value="Genomic_DNA"/>
</dbReference>
<comment type="caution">
    <text evidence="2">The sequence shown here is derived from an EMBL/GenBank/DDBJ whole genome shotgun (WGS) entry which is preliminary data.</text>
</comment>